<dbReference type="Gene3D" id="3.40.50.720">
    <property type="entry name" value="NAD(P)-binding Rossmann-like Domain"/>
    <property type="match status" value="1"/>
</dbReference>
<comment type="similarity">
    <text evidence="1">Belongs to the NAD(P)-dependent epimerase/dehydratase family.</text>
</comment>
<evidence type="ECO:0000313" key="4">
    <source>
        <dbReference type="Proteomes" id="UP000319783"/>
    </source>
</evidence>
<dbReference type="EMBL" id="SULG01000086">
    <property type="protein sequence ID" value="TLD40689.1"/>
    <property type="molecule type" value="Genomic_DNA"/>
</dbReference>
<dbReference type="InterPro" id="IPR001509">
    <property type="entry name" value="Epimerase_deHydtase"/>
</dbReference>
<reference evidence="3 4" key="1">
    <citation type="submission" date="2019-04" db="EMBL/GenBank/DDBJ databases">
        <title>Genome of a novel bacterium Candidatus Jettenia ecosi reconstructed from metagenome of an anammox bioreactor.</title>
        <authorList>
            <person name="Mardanov A.V."/>
            <person name="Beletsky A.V."/>
            <person name="Ravin N.V."/>
            <person name="Botchkova E.A."/>
            <person name="Litti Y.V."/>
            <person name="Nozhevnikova A.N."/>
        </authorList>
    </citation>
    <scope>NUCLEOTIDE SEQUENCE [LARGE SCALE GENOMIC DNA]</scope>
    <source>
        <strain evidence="3">J2</strain>
    </source>
</reference>
<evidence type="ECO:0000259" key="2">
    <source>
        <dbReference type="Pfam" id="PF01370"/>
    </source>
</evidence>
<feature type="domain" description="NAD-dependent epimerase/dehydratase" evidence="2">
    <location>
        <begin position="3"/>
        <end position="236"/>
    </location>
</feature>
<dbReference type="Pfam" id="PF01370">
    <property type="entry name" value="Epimerase"/>
    <property type="match status" value="1"/>
</dbReference>
<dbReference type="SUPFAM" id="SSF51735">
    <property type="entry name" value="NAD(P)-binding Rossmann-fold domains"/>
    <property type="match status" value="1"/>
</dbReference>
<evidence type="ECO:0000313" key="3">
    <source>
        <dbReference type="EMBL" id="TLD40689.1"/>
    </source>
</evidence>
<name>A0A533Q8Z5_9BACT</name>
<accession>A0A533Q8Z5</accession>
<protein>
    <submittedName>
        <fullName evidence="3">dTDP-glucose 4,6-dehydratase</fullName>
    </submittedName>
</protein>
<gene>
    <name evidence="3" type="ORF">JETT_3057</name>
</gene>
<evidence type="ECO:0000256" key="1">
    <source>
        <dbReference type="ARBA" id="ARBA00007637"/>
    </source>
</evidence>
<dbReference type="CDD" id="cd08946">
    <property type="entry name" value="SDR_e"/>
    <property type="match status" value="1"/>
</dbReference>
<dbReference type="AlphaFoldDB" id="A0A533Q8Z5"/>
<comment type="caution">
    <text evidence="3">The sequence shown here is derived from an EMBL/GenBank/DDBJ whole genome shotgun (WGS) entry which is preliminary data.</text>
</comment>
<dbReference type="PANTHER" id="PTHR43000">
    <property type="entry name" value="DTDP-D-GLUCOSE 4,6-DEHYDRATASE-RELATED"/>
    <property type="match status" value="1"/>
</dbReference>
<proteinExistence type="inferred from homology"/>
<organism evidence="3 4">
    <name type="scientific">Candidatus Jettenia ecosi</name>
    <dbReference type="NCBI Taxonomy" id="2494326"/>
    <lineage>
        <taxon>Bacteria</taxon>
        <taxon>Pseudomonadati</taxon>
        <taxon>Planctomycetota</taxon>
        <taxon>Candidatus Brocadiia</taxon>
        <taxon>Candidatus Brocadiales</taxon>
        <taxon>Candidatus Brocadiaceae</taxon>
        <taxon>Candidatus Jettenia</taxon>
    </lineage>
</organism>
<dbReference type="InterPro" id="IPR036291">
    <property type="entry name" value="NAD(P)-bd_dom_sf"/>
</dbReference>
<sequence>MRIAITGLTGFLGYYVAKRLFERDVQIQAMIRSDSKTLHLSDYQKKITFVRGDLTDKETVGKFVQGADVVIHMAYERKGATFQEAANKDLKRFVEANFFGSIELLEASKQANIRQFIFISSCAVYGHIFPHIKLDEFHPLIPDSNYGAYKASIEAFCHAYFTTKAFDTTIFRPVGIYGINPHLAHSAWYHIVKDIKHGCNIEVSGGGKIVCAENVAQAIDLAIDNKETSGKIYNLADFYADNMSIARIAKELCASNSHISGTPKQPVNTIDNTQSRMLGVHYTGIEGLRRYIRELLRCM</sequence>
<dbReference type="Proteomes" id="UP000319783">
    <property type="component" value="Unassembled WGS sequence"/>
</dbReference>